<dbReference type="EC" id="2.4.2.-" evidence="1"/>
<evidence type="ECO:0000313" key="2">
    <source>
        <dbReference type="Proteomes" id="UP000215144"/>
    </source>
</evidence>
<dbReference type="EMBL" id="LT906454">
    <property type="protein sequence ID" value="SNV33284.1"/>
    <property type="molecule type" value="Genomic_DNA"/>
</dbReference>
<dbReference type="InterPro" id="IPR029062">
    <property type="entry name" value="Class_I_gatase-like"/>
</dbReference>
<gene>
    <name evidence="1" type="ORF">SAMEA4504048_00230</name>
</gene>
<dbReference type="InterPro" id="IPR044668">
    <property type="entry name" value="PuuD-like"/>
</dbReference>
<dbReference type="Proteomes" id="UP000215144">
    <property type="component" value="Chromosome 1"/>
</dbReference>
<reference evidence="1 2" key="1">
    <citation type="submission" date="2017-06" db="EMBL/GenBank/DDBJ databases">
        <authorList>
            <consortium name="Pathogen Informatics"/>
        </authorList>
    </citation>
    <scope>NUCLEOTIDE SEQUENCE [LARGE SCALE GENOMIC DNA]</scope>
    <source>
        <strain evidence="1 2">NCTC11291</strain>
    </source>
</reference>
<dbReference type="GO" id="GO:0006598">
    <property type="term" value="P:polyamine catabolic process"/>
    <property type="evidence" value="ECO:0007669"/>
    <property type="project" value="TreeGrafter"/>
</dbReference>
<dbReference type="FunFam" id="3.40.50.880:FF:000030">
    <property type="entry name" value="Gamma-glutamyl-gamma-aminobutyrate hydrolase PuuD"/>
    <property type="match status" value="1"/>
</dbReference>
<organism evidence="1 2">
    <name type="scientific">Streptococcus acidominimus</name>
    <dbReference type="NCBI Taxonomy" id="1326"/>
    <lineage>
        <taxon>Bacteria</taxon>
        <taxon>Bacillati</taxon>
        <taxon>Bacillota</taxon>
        <taxon>Bacilli</taxon>
        <taxon>Lactobacillales</taxon>
        <taxon>Streptococcaceae</taxon>
        <taxon>Streptococcus</taxon>
    </lineage>
</organism>
<dbReference type="GO" id="GO:0005829">
    <property type="term" value="C:cytosol"/>
    <property type="evidence" value="ECO:0007669"/>
    <property type="project" value="TreeGrafter"/>
</dbReference>
<dbReference type="SUPFAM" id="SSF52317">
    <property type="entry name" value="Class I glutamine amidotransferase-like"/>
    <property type="match status" value="1"/>
</dbReference>
<dbReference type="RefSeq" id="WP_095121516.1">
    <property type="nucleotide sequence ID" value="NZ_LT906454.1"/>
</dbReference>
<dbReference type="GO" id="GO:0033969">
    <property type="term" value="F:gamma-glutamyl-gamma-aminobutyrate hydrolase activity"/>
    <property type="evidence" value="ECO:0007669"/>
    <property type="project" value="TreeGrafter"/>
</dbReference>
<dbReference type="Gene3D" id="3.40.50.880">
    <property type="match status" value="1"/>
</dbReference>
<keyword evidence="1" id="KW-0328">Glycosyltransferase</keyword>
<dbReference type="AlphaFoldDB" id="A0A239WI42"/>
<dbReference type="OrthoDB" id="9813383at2"/>
<sequence length="244" mass="27013">MKKPIIAITADSIVEPSAIINQVYADFAPRDLKEAVIASGGIPVILPFPDDPKKAEDFAKESAPLFDGFIIPGGPDVDPTFYNEEPIRELGRTAYQRDAYEKAIVEAAKDLGKPVFGICRGLQIINVAFGGNLYQDLAKQNPDSYMKHSQSAPGHFPTHFATIAKDSEFYGIFGEKVYVNSRHHQAVKDVAPGYRVTATAADGVVEAIESDDQLIMAVQWHPENMWREDAKQLEIFKQFVAKCR</sequence>
<dbReference type="PROSITE" id="PS51273">
    <property type="entry name" value="GATASE_TYPE_1"/>
    <property type="match status" value="1"/>
</dbReference>
<dbReference type="Pfam" id="PF07722">
    <property type="entry name" value="Peptidase_C26"/>
    <property type="match status" value="1"/>
</dbReference>
<dbReference type="PANTHER" id="PTHR43235:SF1">
    <property type="entry name" value="GLUTAMINE AMIDOTRANSFERASE PB2B2.05-RELATED"/>
    <property type="match status" value="1"/>
</dbReference>
<proteinExistence type="predicted"/>
<keyword evidence="1" id="KW-0808">Transferase</keyword>
<protein>
    <submittedName>
        <fullName evidence="1">Peptidase</fullName>
        <ecNumber evidence="1">2.4.2.-</ecNumber>
    </submittedName>
</protein>
<dbReference type="GO" id="GO:0016757">
    <property type="term" value="F:glycosyltransferase activity"/>
    <property type="evidence" value="ECO:0007669"/>
    <property type="project" value="UniProtKB-KW"/>
</dbReference>
<dbReference type="KEGG" id="saco:SAME_00230"/>
<name>A0A239WI42_STRAI</name>
<accession>A0A239WI42</accession>
<dbReference type="InterPro" id="IPR011697">
    <property type="entry name" value="Peptidase_C26"/>
</dbReference>
<dbReference type="CDD" id="cd01745">
    <property type="entry name" value="GATase1_2"/>
    <property type="match status" value="1"/>
</dbReference>
<evidence type="ECO:0000313" key="1">
    <source>
        <dbReference type="EMBL" id="SNV33284.1"/>
    </source>
</evidence>
<dbReference type="PANTHER" id="PTHR43235">
    <property type="entry name" value="GLUTAMINE AMIDOTRANSFERASE PB2B2.05-RELATED"/>
    <property type="match status" value="1"/>
</dbReference>